<organism evidence="1 2">
    <name type="scientific">Phytophthora lilii</name>
    <dbReference type="NCBI Taxonomy" id="2077276"/>
    <lineage>
        <taxon>Eukaryota</taxon>
        <taxon>Sar</taxon>
        <taxon>Stramenopiles</taxon>
        <taxon>Oomycota</taxon>
        <taxon>Peronosporomycetes</taxon>
        <taxon>Peronosporales</taxon>
        <taxon>Peronosporaceae</taxon>
        <taxon>Phytophthora</taxon>
    </lineage>
</organism>
<gene>
    <name evidence="1" type="ORF">Plil01_001188000</name>
</gene>
<keyword evidence="2" id="KW-1185">Reference proteome</keyword>
<reference evidence="1" key="1">
    <citation type="submission" date="2023-04" db="EMBL/GenBank/DDBJ databases">
        <title>Phytophthora lilii NBRC 32176.</title>
        <authorList>
            <person name="Ichikawa N."/>
            <person name="Sato H."/>
            <person name="Tonouchi N."/>
        </authorList>
    </citation>
    <scope>NUCLEOTIDE SEQUENCE</scope>
    <source>
        <strain evidence="1">NBRC 32176</strain>
    </source>
</reference>
<accession>A0A9W6U8W3</accession>
<proteinExistence type="predicted"/>
<protein>
    <submittedName>
        <fullName evidence="1">Unnamed protein product</fullName>
    </submittedName>
</protein>
<comment type="caution">
    <text evidence="1">The sequence shown here is derived from an EMBL/GenBank/DDBJ whole genome shotgun (WGS) entry which is preliminary data.</text>
</comment>
<dbReference type="EMBL" id="BSXW01000703">
    <property type="protein sequence ID" value="GMF28260.1"/>
    <property type="molecule type" value="Genomic_DNA"/>
</dbReference>
<name>A0A9W6U8W3_9STRA</name>
<dbReference type="Proteomes" id="UP001165083">
    <property type="component" value="Unassembled WGS sequence"/>
</dbReference>
<sequence length="204" mass="22621">MTVANSKSLHLKTPDAYFTVQGHSSTSRLLKNFKFVPSDGDSDEERGVNFSKIDDGVAKVTKVDGVAKDARKVDDAVDDAKMFDDFKFFLGLHKEWNIGGKNLDDVPAMLKADKVTPEQVTLITQSYERYQKFHQSSSGKALASHVDGTSTGRKWEALNTYNKQVFVSSPLSNIVQFKSVPLIGGKVLGPFQLLLYPRPLRPNP</sequence>
<evidence type="ECO:0000313" key="1">
    <source>
        <dbReference type="EMBL" id="GMF28260.1"/>
    </source>
</evidence>
<evidence type="ECO:0000313" key="2">
    <source>
        <dbReference type="Proteomes" id="UP001165083"/>
    </source>
</evidence>
<dbReference type="AlphaFoldDB" id="A0A9W6U8W3"/>